<dbReference type="AlphaFoldDB" id="A0A562QIK5"/>
<proteinExistence type="predicted"/>
<keyword evidence="1" id="KW-0732">Signal</keyword>
<sequence>MISQTARNNLLCSAFFAGAAAILFAADHSSTSNATAAVPHIEIAAPVAKPLGSRLDASTQKVVPAQSTQERFPRQTRWVF</sequence>
<reference evidence="2 3" key="1">
    <citation type="journal article" date="2015" name="Stand. Genomic Sci.">
        <title>Genomic Encyclopedia of Bacterial and Archaeal Type Strains, Phase III: the genomes of soil and plant-associated and newly described type strains.</title>
        <authorList>
            <person name="Whitman W.B."/>
            <person name="Woyke T."/>
            <person name="Klenk H.P."/>
            <person name="Zhou Y."/>
            <person name="Lilburn T.G."/>
            <person name="Beck B.J."/>
            <person name="De Vos P."/>
            <person name="Vandamme P."/>
            <person name="Eisen J.A."/>
            <person name="Garrity G."/>
            <person name="Hugenholtz P."/>
            <person name="Kyrpides N.C."/>
        </authorList>
    </citation>
    <scope>NUCLEOTIDE SEQUENCE [LARGE SCALE GENOMIC DNA]</scope>
    <source>
        <strain evidence="2 3">CGMCC 1.6858</strain>
    </source>
</reference>
<dbReference type="Proteomes" id="UP000316905">
    <property type="component" value="Unassembled WGS sequence"/>
</dbReference>
<protein>
    <submittedName>
        <fullName evidence="2">Uncharacterized protein</fullName>
    </submittedName>
</protein>
<organism evidence="2 3">
    <name type="scientific">Pseudomonas duriflava</name>
    <dbReference type="NCBI Taxonomy" id="459528"/>
    <lineage>
        <taxon>Bacteria</taxon>
        <taxon>Pseudomonadati</taxon>
        <taxon>Pseudomonadota</taxon>
        <taxon>Gammaproteobacteria</taxon>
        <taxon>Pseudomonadales</taxon>
        <taxon>Pseudomonadaceae</taxon>
        <taxon>Pseudomonas</taxon>
    </lineage>
</organism>
<evidence type="ECO:0000313" key="3">
    <source>
        <dbReference type="Proteomes" id="UP000316905"/>
    </source>
</evidence>
<dbReference type="RefSeq" id="WP_145139034.1">
    <property type="nucleotide sequence ID" value="NZ_VLKY01000003.1"/>
</dbReference>
<dbReference type="EMBL" id="VLKY01000003">
    <property type="protein sequence ID" value="TWI56569.1"/>
    <property type="molecule type" value="Genomic_DNA"/>
</dbReference>
<name>A0A562QIK5_9PSED</name>
<accession>A0A562QIK5</accession>
<keyword evidence="3" id="KW-1185">Reference proteome</keyword>
<gene>
    <name evidence="2" type="ORF">IQ22_01020</name>
</gene>
<feature type="signal peptide" evidence="1">
    <location>
        <begin position="1"/>
        <end position="25"/>
    </location>
</feature>
<dbReference type="OrthoDB" id="9952323at2"/>
<evidence type="ECO:0000313" key="2">
    <source>
        <dbReference type="EMBL" id="TWI56569.1"/>
    </source>
</evidence>
<feature type="chain" id="PRO_5021808798" evidence="1">
    <location>
        <begin position="26"/>
        <end position="80"/>
    </location>
</feature>
<evidence type="ECO:0000256" key="1">
    <source>
        <dbReference type="SAM" id="SignalP"/>
    </source>
</evidence>
<comment type="caution">
    <text evidence="2">The sequence shown here is derived from an EMBL/GenBank/DDBJ whole genome shotgun (WGS) entry which is preliminary data.</text>
</comment>